<dbReference type="InterPro" id="IPR032690">
    <property type="entry name" value="CarS"/>
</dbReference>
<keyword evidence="1" id="KW-1133">Transmembrane helix</keyword>
<proteinExistence type="predicted"/>
<organism evidence="2">
    <name type="scientific">Planktothricoides raciborskii GIHE-MW2</name>
    <dbReference type="NCBI Taxonomy" id="2792601"/>
    <lineage>
        <taxon>Bacteria</taxon>
        <taxon>Bacillati</taxon>
        <taxon>Cyanobacteriota</taxon>
        <taxon>Cyanophyceae</taxon>
        <taxon>Oscillatoriophycideae</taxon>
        <taxon>Oscillatoriales</taxon>
        <taxon>Oscillatoriaceae</taxon>
        <taxon>Planktothricoides</taxon>
    </lineage>
</organism>
<keyword evidence="1" id="KW-0472">Membrane</keyword>
<evidence type="ECO:0000313" key="2">
    <source>
        <dbReference type="EMBL" id="XCM36467.1"/>
    </source>
</evidence>
<dbReference type="AlphaFoldDB" id="A0AAU8JCK8"/>
<feature type="transmembrane region" description="Helical" evidence="1">
    <location>
        <begin position="158"/>
        <end position="177"/>
    </location>
</feature>
<protein>
    <submittedName>
        <fullName evidence="2">CDP-archaeol synthase</fullName>
    </submittedName>
</protein>
<evidence type="ECO:0000256" key="1">
    <source>
        <dbReference type="SAM" id="Phobius"/>
    </source>
</evidence>
<feature type="transmembrane region" description="Helical" evidence="1">
    <location>
        <begin position="15"/>
        <end position="35"/>
    </location>
</feature>
<gene>
    <name evidence="2" type="ORF">ABWT76_005228</name>
</gene>
<dbReference type="Pfam" id="PF01864">
    <property type="entry name" value="CarS-like"/>
    <property type="match status" value="1"/>
</dbReference>
<sequence length="184" mass="21074">MPPILQVFFQDTSNILWLICPLFIAGIIEAFLWKTPLFEPLNFPINQSLFGANKKWRGLVSLPLTNAVSVLLCQILEPLLIKDPLPNWISLASFNWLEYGLLVGLVFNLSELPNSFIKRRLGIPPGDESSLLFYFVDHTDSPYGTLLLWYFYFQFPGHMILTGLLVTPLLFMTATWIRKKLGLK</sequence>
<keyword evidence="1" id="KW-0812">Transmembrane</keyword>
<name>A0AAU8JCK8_9CYAN</name>
<reference evidence="2" key="1">
    <citation type="submission" date="2024-07" db="EMBL/GenBank/DDBJ databases">
        <authorList>
            <person name="Kim Y.J."/>
            <person name="Jeong J.Y."/>
        </authorList>
    </citation>
    <scope>NUCLEOTIDE SEQUENCE</scope>
    <source>
        <strain evidence="2">GIHE-MW2</strain>
    </source>
</reference>
<accession>A0AAU8JCK8</accession>
<dbReference type="EMBL" id="CP159837">
    <property type="protein sequence ID" value="XCM36467.1"/>
    <property type="molecule type" value="Genomic_DNA"/>
</dbReference>
<dbReference type="RefSeq" id="WP_054467289.1">
    <property type="nucleotide sequence ID" value="NZ_CP159837.1"/>
</dbReference>
<feature type="transmembrane region" description="Helical" evidence="1">
    <location>
        <begin position="56"/>
        <end position="76"/>
    </location>
</feature>